<dbReference type="PROSITE" id="PS00622">
    <property type="entry name" value="HTH_LUXR_1"/>
    <property type="match status" value="1"/>
</dbReference>
<dbReference type="SUPFAM" id="SSF52540">
    <property type="entry name" value="P-loop containing nucleoside triphosphate hydrolases"/>
    <property type="match status" value="1"/>
</dbReference>
<dbReference type="SMART" id="SM00421">
    <property type="entry name" value="HTH_LUXR"/>
    <property type="match status" value="1"/>
</dbReference>
<accession>A0ABW9LRB5</accession>
<gene>
    <name evidence="4" type="ORF">ACK4CP_09010</name>
</gene>
<dbReference type="Gene3D" id="1.10.10.10">
    <property type="entry name" value="Winged helix-like DNA-binding domain superfamily/Winged helix DNA-binding domain"/>
    <property type="match status" value="1"/>
</dbReference>
<dbReference type="Proteomes" id="UP001635817">
    <property type="component" value="Unassembled WGS sequence"/>
</dbReference>
<dbReference type="SUPFAM" id="SSF46894">
    <property type="entry name" value="C-terminal effector domain of the bipartite response regulators"/>
    <property type="match status" value="1"/>
</dbReference>
<dbReference type="InterPro" id="IPR003593">
    <property type="entry name" value="AAA+_ATPase"/>
</dbReference>
<dbReference type="PANTHER" id="PTHR16305:SF28">
    <property type="entry name" value="GUANYLATE CYCLASE DOMAIN-CONTAINING PROTEIN"/>
    <property type="match status" value="1"/>
</dbReference>
<protein>
    <submittedName>
        <fullName evidence="4">LuxR C-terminal-related transcriptional regulator</fullName>
    </submittedName>
</protein>
<dbReference type="SMART" id="SM00382">
    <property type="entry name" value="AAA"/>
    <property type="match status" value="1"/>
</dbReference>
<evidence type="ECO:0000313" key="5">
    <source>
        <dbReference type="Proteomes" id="UP001635817"/>
    </source>
</evidence>
<dbReference type="InterPro" id="IPR000792">
    <property type="entry name" value="Tscrpt_reg_LuxR_C"/>
</dbReference>
<dbReference type="PROSITE" id="PS50043">
    <property type="entry name" value="HTH_LUXR_2"/>
    <property type="match status" value="1"/>
</dbReference>
<dbReference type="PRINTS" id="PR00038">
    <property type="entry name" value="HTHLUXR"/>
</dbReference>
<sequence>MHRRTVTGVTPRSIWGSFLSDWPFVARDVELREAAQALRGGSRGVVLAGKAGVGKSALARVLAERLEADGCPVRFVLGTETGQAVPLGAFRHALTLTDAHDPTVMLAVAHQMLASDPDLVIVVDDAQHLDPLSALLIQQLAVHGSPRLIVTIGNGVAASDAVTALWKEQLLLRLDLEPFTREQTAELAAAVLGGEVDERAIAELHRFSSGSPLYLRGALNAALGDAAFVCDQGRWRLRGQLRASADLHALINSRFDTLTPDERDAMEVVSTAEVLDWDVLVGACDLEAISRLERRGAIQVLNDAACTLVQPGHPIIGEVARSRCSKTRSRQINTLLAALLGAHLKSPQNGRLPDVRGRIQLARFMAGGNGPTDPGAIADAAASAVTMSNLALGEELARYALDHGAGVRAAIVLADAMSWQGRGEQAEELLARSMPPAEDEPMLARWGCLRASNLFFGCARPDAARSVLAVVRQQVHCPQTLSLVVAMEAVFAFFAGELAGAIALGTETLGAEPLSTANGSTANVWAALATSSALALSGRSNEVAAVAQAGELAAEDCESGPQRYWLAFAQVSAAVAGGELERAQRVCDRYAVLAAGSPQAEAIVTALSGRVALARGCLPSAGEALQAAVWATPQVLPPGWLMVVAAWLAQVEGMRGNGSAAGAALLRAEAAAAGPLEVFRPELDLARAWTAAAIGDMRSAVEHVARAAQCAKVGGMDAVELTALHTALRFGETSGQRRIQQLARRHGGRLAEAIAAHSRGLARQDPDELVAATDRFEVIGALGLAADAAAHAAREHARAGCRGGELESAARALWLSGQSGALTPALCCAGDPLPLTEREWEIANLVGIGMSNRQIAGELCLSVRTVDGHLYRMFAKLGVEDRDHLARLARFGPAS</sequence>
<dbReference type="EMBL" id="JBKBDE010000002">
    <property type="protein sequence ID" value="MFN6550529.1"/>
    <property type="molecule type" value="Genomic_DNA"/>
</dbReference>
<dbReference type="InterPro" id="IPR036388">
    <property type="entry name" value="WH-like_DNA-bd_sf"/>
</dbReference>
<dbReference type="RefSeq" id="WP_409549337.1">
    <property type="nucleotide sequence ID" value="NZ_JBKBDE010000002.1"/>
</dbReference>
<dbReference type="Gene3D" id="3.40.50.300">
    <property type="entry name" value="P-loop containing nucleotide triphosphate hydrolases"/>
    <property type="match status" value="1"/>
</dbReference>
<reference evidence="4 5" key="1">
    <citation type="submission" date="2024-12" db="EMBL/GenBank/DDBJ databases">
        <title>The coexistence of Mycolicibacterium septicum and Mycolicibacterium nivoides in clinical samples.</title>
        <authorList>
            <person name="Wang C."/>
            <person name="Feng Y."/>
            <person name="Zong Z."/>
        </authorList>
    </citation>
    <scope>NUCLEOTIDE SEQUENCE [LARGE SCALE GENOMIC DNA]</scope>
    <source>
        <strain evidence="4 5">120310</strain>
    </source>
</reference>
<organism evidence="4 5">
    <name type="scientific">Mycolicibacterium septicum</name>
    <dbReference type="NCBI Taxonomy" id="98668"/>
    <lineage>
        <taxon>Bacteria</taxon>
        <taxon>Bacillati</taxon>
        <taxon>Actinomycetota</taxon>
        <taxon>Actinomycetes</taxon>
        <taxon>Mycobacteriales</taxon>
        <taxon>Mycobacteriaceae</taxon>
        <taxon>Mycolicibacterium</taxon>
    </lineage>
</organism>
<dbReference type="InterPro" id="IPR016032">
    <property type="entry name" value="Sig_transdc_resp-reg_C-effctor"/>
</dbReference>
<dbReference type="Pfam" id="PF13191">
    <property type="entry name" value="AAA_16"/>
    <property type="match status" value="1"/>
</dbReference>
<feature type="domain" description="HTH luxR-type" evidence="3">
    <location>
        <begin position="828"/>
        <end position="893"/>
    </location>
</feature>
<evidence type="ECO:0000256" key="1">
    <source>
        <dbReference type="ARBA" id="ARBA00022741"/>
    </source>
</evidence>
<evidence type="ECO:0000313" key="4">
    <source>
        <dbReference type="EMBL" id="MFN6550529.1"/>
    </source>
</evidence>
<keyword evidence="2" id="KW-0067">ATP-binding</keyword>
<proteinExistence type="predicted"/>
<dbReference type="CDD" id="cd06170">
    <property type="entry name" value="LuxR_C_like"/>
    <property type="match status" value="1"/>
</dbReference>
<name>A0ABW9LRB5_9MYCO</name>
<dbReference type="PANTHER" id="PTHR16305">
    <property type="entry name" value="TESTICULAR SOLUBLE ADENYLYL CYCLASE"/>
    <property type="match status" value="1"/>
</dbReference>
<dbReference type="InterPro" id="IPR041664">
    <property type="entry name" value="AAA_16"/>
</dbReference>
<evidence type="ECO:0000259" key="3">
    <source>
        <dbReference type="PROSITE" id="PS50043"/>
    </source>
</evidence>
<keyword evidence="5" id="KW-1185">Reference proteome</keyword>
<keyword evidence="1" id="KW-0547">Nucleotide-binding</keyword>
<comment type="caution">
    <text evidence="4">The sequence shown here is derived from an EMBL/GenBank/DDBJ whole genome shotgun (WGS) entry which is preliminary data.</text>
</comment>
<dbReference type="Pfam" id="PF00196">
    <property type="entry name" value="GerE"/>
    <property type="match status" value="1"/>
</dbReference>
<evidence type="ECO:0000256" key="2">
    <source>
        <dbReference type="ARBA" id="ARBA00022840"/>
    </source>
</evidence>
<dbReference type="InterPro" id="IPR027417">
    <property type="entry name" value="P-loop_NTPase"/>
</dbReference>